<name>A0A7M7N3U2_STRPU</name>
<feature type="compositionally biased region" description="Basic and acidic residues" evidence="1">
    <location>
        <begin position="259"/>
        <end position="269"/>
    </location>
</feature>
<dbReference type="AlphaFoldDB" id="A0A7M7N3U2"/>
<evidence type="ECO:0000313" key="2">
    <source>
        <dbReference type="EnsemblMetazoa" id="XP_030829675"/>
    </source>
</evidence>
<evidence type="ECO:0000313" key="3">
    <source>
        <dbReference type="Proteomes" id="UP000007110"/>
    </source>
</evidence>
<feature type="region of interest" description="Disordered" evidence="1">
    <location>
        <begin position="237"/>
        <end position="269"/>
    </location>
</feature>
<keyword evidence="3" id="KW-1185">Reference proteome</keyword>
<dbReference type="RefSeq" id="XP_030829675.1">
    <property type="nucleotide sequence ID" value="XM_030973815.1"/>
</dbReference>
<protein>
    <submittedName>
        <fullName evidence="2">Uncharacterized protein</fullName>
    </submittedName>
</protein>
<proteinExistence type="predicted"/>
<sequence length="269" mass="30970">MTEVSKKMTQTLKRSSVADRFEEDQVHSYAERALMDWYRKMLAEFQRATAKVCDDYSFGILDSYKKHMENFPHQPPRAFQLESQMQQIEEGAQIPEGALQRALTGITEHAVWSSFATRRRRISAVETDEERNVLLRRIAAAAGVFFMQVRQWIRASIESKLESLTSTQQNSLICLEDVKKRCYEAVEAFCNSADVYYTECCTRDVEQVLKTQLATQERESEQMKELSEALVALKSEADQTRCRDNMEDKGPIGEDENGEIEKDHGSPEE</sequence>
<dbReference type="InParanoid" id="A0A7M7N3U2"/>
<dbReference type="EnsemblMetazoa" id="XM_030973815">
    <property type="protein sequence ID" value="XP_030829675"/>
    <property type="gene ID" value="LOC105442416"/>
</dbReference>
<evidence type="ECO:0000256" key="1">
    <source>
        <dbReference type="SAM" id="MobiDB-lite"/>
    </source>
</evidence>
<accession>A0A7M7N3U2</accession>
<dbReference type="KEGG" id="spu:105442416"/>
<reference evidence="3" key="1">
    <citation type="submission" date="2015-02" db="EMBL/GenBank/DDBJ databases">
        <title>Genome sequencing for Strongylocentrotus purpuratus.</title>
        <authorList>
            <person name="Murali S."/>
            <person name="Liu Y."/>
            <person name="Vee V."/>
            <person name="English A."/>
            <person name="Wang M."/>
            <person name="Skinner E."/>
            <person name="Han Y."/>
            <person name="Muzny D.M."/>
            <person name="Worley K.C."/>
            <person name="Gibbs R.A."/>
        </authorList>
    </citation>
    <scope>NUCLEOTIDE SEQUENCE</scope>
</reference>
<reference evidence="2" key="2">
    <citation type="submission" date="2021-01" db="UniProtKB">
        <authorList>
            <consortium name="EnsemblMetazoa"/>
        </authorList>
    </citation>
    <scope>IDENTIFICATION</scope>
</reference>
<feature type="compositionally biased region" description="Basic and acidic residues" evidence="1">
    <location>
        <begin position="237"/>
        <end position="252"/>
    </location>
</feature>
<dbReference type="Proteomes" id="UP000007110">
    <property type="component" value="Unassembled WGS sequence"/>
</dbReference>
<organism evidence="2 3">
    <name type="scientific">Strongylocentrotus purpuratus</name>
    <name type="common">Purple sea urchin</name>
    <dbReference type="NCBI Taxonomy" id="7668"/>
    <lineage>
        <taxon>Eukaryota</taxon>
        <taxon>Metazoa</taxon>
        <taxon>Echinodermata</taxon>
        <taxon>Eleutherozoa</taxon>
        <taxon>Echinozoa</taxon>
        <taxon>Echinoidea</taxon>
        <taxon>Euechinoidea</taxon>
        <taxon>Echinacea</taxon>
        <taxon>Camarodonta</taxon>
        <taxon>Echinidea</taxon>
        <taxon>Strongylocentrotidae</taxon>
        <taxon>Strongylocentrotus</taxon>
    </lineage>
</organism>
<dbReference type="GeneID" id="105442416"/>